<evidence type="ECO:0000256" key="2">
    <source>
        <dbReference type="ARBA" id="ARBA00023125"/>
    </source>
</evidence>
<dbReference type="Pfam" id="PF12625">
    <property type="entry name" value="Arabinose_bd"/>
    <property type="match status" value="1"/>
</dbReference>
<keyword evidence="2 5" id="KW-0238">DNA-binding</keyword>
<dbReference type="Pfam" id="PF12833">
    <property type="entry name" value="HTH_18"/>
    <property type="match status" value="1"/>
</dbReference>
<gene>
    <name evidence="5" type="ORF">HNR48_002781</name>
</gene>
<dbReference type="Gene3D" id="1.10.10.60">
    <property type="entry name" value="Homeodomain-like"/>
    <property type="match status" value="1"/>
</dbReference>
<dbReference type="GO" id="GO:0000976">
    <property type="term" value="F:transcription cis-regulatory region binding"/>
    <property type="evidence" value="ECO:0007669"/>
    <property type="project" value="TreeGrafter"/>
</dbReference>
<accession>A0A7X0MW95</accession>
<dbReference type="Proteomes" id="UP000528457">
    <property type="component" value="Unassembled WGS sequence"/>
</dbReference>
<proteinExistence type="predicted"/>
<evidence type="ECO:0000259" key="4">
    <source>
        <dbReference type="PROSITE" id="PS01124"/>
    </source>
</evidence>
<dbReference type="InterPro" id="IPR018060">
    <property type="entry name" value="HTH_AraC"/>
</dbReference>
<dbReference type="PROSITE" id="PS01124">
    <property type="entry name" value="HTH_ARAC_FAMILY_2"/>
    <property type="match status" value="1"/>
</dbReference>
<evidence type="ECO:0000256" key="3">
    <source>
        <dbReference type="ARBA" id="ARBA00023163"/>
    </source>
</evidence>
<organism evidence="5 6">
    <name type="scientific">Pseudoteredinibacter isoporae</name>
    <dbReference type="NCBI Taxonomy" id="570281"/>
    <lineage>
        <taxon>Bacteria</taxon>
        <taxon>Pseudomonadati</taxon>
        <taxon>Pseudomonadota</taxon>
        <taxon>Gammaproteobacteria</taxon>
        <taxon>Cellvibrionales</taxon>
        <taxon>Cellvibrionaceae</taxon>
        <taxon>Pseudoteredinibacter</taxon>
    </lineage>
</organism>
<dbReference type="PANTHER" id="PTHR47894:SF1">
    <property type="entry name" value="HTH-TYPE TRANSCRIPTIONAL REGULATOR VQSM"/>
    <property type="match status" value="1"/>
</dbReference>
<dbReference type="GO" id="GO:0003700">
    <property type="term" value="F:DNA-binding transcription factor activity"/>
    <property type="evidence" value="ECO:0007669"/>
    <property type="project" value="InterPro"/>
</dbReference>
<evidence type="ECO:0000313" key="5">
    <source>
        <dbReference type="EMBL" id="MBB6522496.1"/>
    </source>
</evidence>
<dbReference type="SMART" id="SM00342">
    <property type="entry name" value="HTH_ARAC"/>
    <property type="match status" value="1"/>
</dbReference>
<dbReference type="InterPro" id="IPR032687">
    <property type="entry name" value="AraC-type_N"/>
</dbReference>
<name>A0A7X0MW95_9GAMM</name>
<sequence length="344" mass="39042">MSDTQASYLHIPTIPSGFVKHLAEPLIEAKTFPPSLTGRYHELLSNSKVTVAQYTEFTERLCESLEDEWLGLLDKPVPLGSHVALLHLLFPSPDLDTALHNLNRFYSLFLGDDAELFDLSEWASQQKVIINKHHSAVHLQIAALMRVLKLLSWLCQEQLPLTRLAFSFEAMPFDNEFAYLFGAWPSYHNPQAYIQFHADVHSKAVAPAISAEQYANDTHVYSLLWRSEGDLEKKVYGDIAKHLAGGQFSAAEVAERLHVSRHTLGRRLKEQHSSYSDILSRVRKDKALHYLHSGTAPGKSIEQLAETLGYVEMASFSRAFKQWFACSPTQYWQRHIAGLQKNDK</sequence>
<dbReference type="RefSeq" id="WP_166845782.1">
    <property type="nucleotide sequence ID" value="NZ_JAAONY010000002.1"/>
</dbReference>
<protein>
    <submittedName>
        <fullName evidence="5">AraC-like DNA-binding protein</fullName>
    </submittedName>
</protein>
<dbReference type="SUPFAM" id="SSF46689">
    <property type="entry name" value="Homeodomain-like"/>
    <property type="match status" value="1"/>
</dbReference>
<keyword evidence="6" id="KW-1185">Reference proteome</keyword>
<evidence type="ECO:0000256" key="1">
    <source>
        <dbReference type="ARBA" id="ARBA00023015"/>
    </source>
</evidence>
<dbReference type="EMBL" id="JACHHT010000002">
    <property type="protein sequence ID" value="MBB6522496.1"/>
    <property type="molecule type" value="Genomic_DNA"/>
</dbReference>
<dbReference type="PANTHER" id="PTHR47894">
    <property type="entry name" value="HTH-TYPE TRANSCRIPTIONAL REGULATOR GADX"/>
    <property type="match status" value="1"/>
</dbReference>
<reference evidence="5 6" key="1">
    <citation type="submission" date="2020-08" db="EMBL/GenBank/DDBJ databases">
        <title>Genomic Encyclopedia of Type Strains, Phase IV (KMG-IV): sequencing the most valuable type-strain genomes for metagenomic binning, comparative biology and taxonomic classification.</title>
        <authorList>
            <person name="Goeker M."/>
        </authorList>
    </citation>
    <scope>NUCLEOTIDE SEQUENCE [LARGE SCALE GENOMIC DNA]</scope>
    <source>
        <strain evidence="5 6">DSM 22368</strain>
    </source>
</reference>
<keyword evidence="3" id="KW-0804">Transcription</keyword>
<feature type="domain" description="HTH araC/xylS-type" evidence="4">
    <location>
        <begin position="233"/>
        <end position="334"/>
    </location>
</feature>
<dbReference type="InParanoid" id="A0A7X0MW95"/>
<dbReference type="AlphaFoldDB" id="A0A7X0MW95"/>
<dbReference type="GO" id="GO:0005829">
    <property type="term" value="C:cytosol"/>
    <property type="evidence" value="ECO:0007669"/>
    <property type="project" value="TreeGrafter"/>
</dbReference>
<comment type="caution">
    <text evidence="5">The sequence shown here is derived from an EMBL/GenBank/DDBJ whole genome shotgun (WGS) entry which is preliminary data.</text>
</comment>
<dbReference type="InterPro" id="IPR009057">
    <property type="entry name" value="Homeodomain-like_sf"/>
</dbReference>
<keyword evidence="1" id="KW-0805">Transcription regulation</keyword>
<evidence type="ECO:0000313" key="6">
    <source>
        <dbReference type="Proteomes" id="UP000528457"/>
    </source>
</evidence>